<sequence>MDEKIEVGYRNIGSVAGKDYHHKFLLYTDKNGEQHTISGWTGEEKPGLPYGRMHVESNLPYDRTNPDHPDNLNAKGQKQYREEIVTGPDLSKTWDKMVADAQSKSDKYPYDPQVQNSNTLADSVLRDAKLKEPTQDGFFGHWAPASGRALDESIKPSEPGLGNSGRTFSTSDAKPDPQREGQLRADPMFQQALTGLDKIGPNAGVYDNQQDKERVAGALALQARKAGLPEIQEVVPSQTNGNVFAMWKNPGNEADLLRAHVDRGEAAQQPLQANLEKLETATRQQKEQQARAPEPVQQQAQGEQEAPSRGSLSR</sequence>
<dbReference type="AlphaFoldDB" id="A0AAU9AHK9"/>
<dbReference type="InterPro" id="IPR046519">
    <property type="entry name" value="X-Tfes_XVIPCD"/>
</dbReference>
<protein>
    <recommendedName>
        <fullName evidence="2">X-Tfes XVIPCD domain-containing protein</fullName>
    </recommendedName>
</protein>
<proteinExistence type="predicted"/>
<name>A0AAU9AHK9_LYSEN</name>
<evidence type="ECO:0000313" key="4">
    <source>
        <dbReference type="Proteomes" id="UP000218824"/>
    </source>
</evidence>
<feature type="compositionally biased region" description="Basic and acidic residues" evidence="1">
    <location>
        <begin position="276"/>
        <end position="289"/>
    </location>
</feature>
<evidence type="ECO:0000313" key="3">
    <source>
        <dbReference type="EMBL" id="BAV98114.1"/>
    </source>
</evidence>
<dbReference type="Pfam" id="PF20410">
    <property type="entry name" value="X-Tfes_XVIPCD"/>
    <property type="match status" value="1"/>
</dbReference>
<evidence type="ECO:0000259" key="2">
    <source>
        <dbReference type="Pfam" id="PF20410"/>
    </source>
</evidence>
<dbReference type="RefSeq" id="WP_232518290.1">
    <property type="nucleotide sequence ID" value="NZ_AP014940.1"/>
</dbReference>
<reference evidence="3 4" key="1">
    <citation type="journal article" date="2017" name="DNA Res.">
        <title>Complete genome sequence and expression profile of the commercial lytic enzyme producer Lysobacter enzymogenes M497-1.</title>
        <authorList>
            <person name="Takami H."/>
            <person name="Toyoda A."/>
            <person name="Uchiyama I."/>
            <person name="Itoh T."/>
            <person name="Takaki Y."/>
            <person name="Arai W."/>
            <person name="Nishi S."/>
            <person name="Kawai M."/>
            <person name="Shinya K."/>
            <person name="Ikeda H."/>
        </authorList>
    </citation>
    <scope>NUCLEOTIDE SEQUENCE [LARGE SCALE GENOMIC DNA]</scope>
    <source>
        <strain evidence="3 4">M497-1</strain>
    </source>
</reference>
<gene>
    <name evidence="3" type="ORF">LEN_2627</name>
</gene>
<evidence type="ECO:0000256" key="1">
    <source>
        <dbReference type="SAM" id="MobiDB-lite"/>
    </source>
</evidence>
<accession>A0AAU9AHK9</accession>
<dbReference type="Proteomes" id="UP000218824">
    <property type="component" value="Chromosome"/>
</dbReference>
<dbReference type="KEGG" id="lem:LEN_2627"/>
<feature type="region of interest" description="Disordered" evidence="1">
    <location>
        <begin position="275"/>
        <end position="314"/>
    </location>
</feature>
<feature type="region of interest" description="Disordered" evidence="1">
    <location>
        <begin position="150"/>
        <end position="181"/>
    </location>
</feature>
<dbReference type="EMBL" id="AP014940">
    <property type="protein sequence ID" value="BAV98114.1"/>
    <property type="molecule type" value="Genomic_DNA"/>
</dbReference>
<organism evidence="3 4">
    <name type="scientific">Lysobacter enzymogenes</name>
    <dbReference type="NCBI Taxonomy" id="69"/>
    <lineage>
        <taxon>Bacteria</taxon>
        <taxon>Pseudomonadati</taxon>
        <taxon>Pseudomonadota</taxon>
        <taxon>Gammaproteobacteria</taxon>
        <taxon>Lysobacterales</taxon>
        <taxon>Lysobacteraceae</taxon>
        <taxon>Lysobacter</taxon>
    </lineage>
</organism>
<feature type="domain" description="X-Tfes XVIPCD" evidence="2">
    <location>
        <begin position="181"/>
        <end position="279"/>
    </location>
</feature>
<dbReference type="GeneID" id="83064473"/>